<protein>
    <recommendedName>
        <fullName evidence="1">DUF7210 domain-containing protein</fullName>
    </recommendedName>
</protein>
<evidence type="ECO:0000313" key="2">
    <source>
        <dbReference type="EMBL" id="PNG22428.1"/>
    </source>
</evidence>
<evidence type="ECO:0000259" key="1">
    <source>
        <dbReference type="Pfam" id="PF23843"/>
    </source>
</evidence>
<organism evidence="2 3">
    <name type="scientific">Streptomyces cahuitamycinicus</name>
    <dbReference type="NCBI Taxonomy" id="2070367"/>
    <lineage>
        <taxon>Bacteria</taxon>
        <taxon>Bacillati</taxon>
        <taxon>Actinomycetota</taxon>
        <taxon>Actinomycetes</taxon>
        <taxon>Kitasatosporales</taxon>
        <taxon>Streptomycetaceae</taxon>
        <taxon>Streptomyces</taxon>
    </lineage>
</organism>
<keyword evidence="3" id="KW-1185">Reference proteome</keyword>
<reference evidence="2 3" key="1">
    <citation type="submission" date="2018-01" db="EMBL/GenBank/DDBJ databases">
        <title>Draft genome sequence of Streptomyces sp. 13K301.</title>
        <authorList>
            <person name="Sahin N."/>
            <person name="Saygin H."/>
            <person name="Ay H."/>
        </authorList>
    </citation>
    <scope>NUCLEOTIDE SEQUENCE [LARGE SCALE GENOMIC DNA]</scope>
    <source>
        <strain evidence="2 3">13K301</strain>
    </source>
</reference>
<evidence type="ECO:0000313" key="3">
    <source>
        <dbReference type="Proteomes" id="UP000235943"/>
    </source>
</evidence>
<comment type="caution">
    <text evidence="2">The sequence shown here is derived from an EMBL/GenBank/DDBJ whole genome shotgun (WGS) entry which is preliminary data.</text>
</comment>
<dbReference type="InterPro" id="IPR055634">
    <property type="entry name" value="DUF7210"/>
</dbReference>
<dbReference type="EMBL" id="POUC01000048">
    <property type="protein sequence ID" value="PNG22428.1"/>
    <property type="molecule type" value="Genomic_DNA"/>
</dbReference>
<proteinExistence type="predicted"/>
<gene>
    <name evidence="2" type="ORF">C1J00_09490</name>
</gene>
<dbReference type="AlphaFoldDB" id="A0A2N8TTV8"/>
<sequence>MPGMTTTTKKTTAVTAEASAEAVTTTVTAEAKPEQAAIVGPALATGAQPETVVLSHHLCIDGVDYTPGESIRVSPDYARRLRAQGYVARS</sequence>
<dbReference type="Proteomes" id="UP000235943">
    <property type="component" value="Unassembled WGS sequence"/>
</dbReference>
<accession>A0A2N8TTV8</accession>
<feature type="domain" description="DUF7210" evidence="1">
    <location>
        <begin position="51"/>
        <end position="87"/>
    </location>
</feature>
<name>A0A2N8TTV8_9ACTN</name>
<dbReference type="Pfam" id="PF23843">
    <property type="entry name" value="DUF7210"/>
    <property type="match status" value="1"/>
</dbReference>